<proteinExistence type="predicted"/>
<name>A0A5C6AMH5_9BACT</name>
<protein>
    <submittedName>
        <fullName evidence="3">Chromosome segregation protein</fullName>
    </submittedName>
</protein>
<keyword evidence="1" id="KW-0175">Coiled coil</keyword>
<evidence type="ECO:0000313" key="4">
    <source>
        <dbReference type="Proteomes" id="UP000320176"/>
    </source>
</evidence>
<dbReference type="Proteomes" id="UP000320176">
    <property type="component" value="Unassembled WGS sequence"/>
</dbReference>
<feature type="chain" id="PRO_5022735175" evidence="2">
    <location>
        <begin position="24"/>
        <end position="406"/>
    </location>
</feature>
<evidence type="ECO:0000256" key="1">
    <source>
        <dbReference type="SAM" id="Coils"/>
    </source>
</evidence>
<sequence length="406" mass="45508" precursor="true">MIRSFIAPVALTVCCLLCSSVFAGIPGSLPQTAAVYRDLAGLKSECDRTIQMAVQLREATRSARKSVDQSIDVTKAINAMDKRLVKLIDRLKPYASVPKVRTVARTLSKNLQRIQTQLHSLRLKTDRCEQEVLRPTQKRLQDLEQSLAGAEHKLRGLKRDIDEKMTQLDQAAQVAQHTQFTRQVLESTAQTLRQATSVTLNAVRQTRQQMDGVGYKLQSLNQYASKFRTVGNSLNDMDRKMRTPEEMVAKLDQAIGKRLTIKIPFSKKSVSFTIRQILEKPGEVMNVVLKPLEKLADGILQPILGKMNLEIQSPKGLQELEQQLASLGSFQVTLGSVCDGLVRQLGTRIDQEIARLRAVRITIPTTPRLTQRQRDLEPVVQPVEQPIAKDKPAKRTQPAMFITFGP</sequence>
<evidence type="ECO:0000313" key="3">
    <source>
        <dbReference type="EMBL" id="TWU00860.1"/>
    </source>
</evidence>
<comment type="caution">
    <text evidence="3">The sequence shown here is derived from an EMBL/GenBank/DDBJ whole genome shotgun (WGS) entry which is preliminary data.</text>
</comment>
<gene>
    <name evidence="3" type="ORF">Pla52n_42290</name>
</gene>
<keyword evidence="4" id="KW-1185">Reference proteome</keyword>
<evidence type="ECO:0000256" key="2">
    <source>
        <dbReference type="SAM" id="SignalP"/>
    </source>
</evidence>
<dbReference type="RefSeq" id="WP_146521409.1">
    <property type="nucleotide sequence ID" value="NZ_CP151726.1"/>
</dbReference>
<feature type="coiled-coil region" evidence="1">
    <location>
        <begin position="104"/>
        <end position="174"/>
    </location>
</feature>
<feature type="signal peptide" evidence="2">
    <location>
        <begin position="1"/>
        <end position="23"/>
    </location>
</feature>
<dbReference type="OrthoDB" id="248844at2"/>
<organism evidence="3 4">
    <name type="scientific">Stieleria varia</name>
    <dbReference type="NCBI Taxonomy" id="2528005"/>
    <lineage>
        <taxon>Bacteria</taxon>
        <taxon>Pseudomonadati</taxon>
        <taxon>Planctomycetota</taxon>
        <taxon>Planctomycetia</taxon>
        <taxon>Pirellulales</taxon>
        <taxon>Pirellulaceae</taxon>
        <taxon>Stieleria</taxon>
    </lineage>
</organism>
<dbReference type="AlphaFoldDB" id="A0A5C6AMH5"/>
<accession>A0A5C6AMH5</accession>
<dbReference type="EMBL" id="SJPN01000005">
    <property type="protein sequence ID" value="TWU00860.1"/>
    <property type="molecule type" value="Genomic_DNA"/>
</dbReference>
<reference evidence="3 4" key="1">
    <citation type="submission" date="2019-02" db="EMBL/GenBank/DDBJ databases">
        <title>Deep-cultivation of Planctomycetes and their phenomic and genomic characterization uncovers novel biology.</title>
        <authorList>
            <person name="Wiegand S."/>
            <person name="Jogler M."/>
            <person name="Boedeker C."/>
            <person name="Pinto D."/>
            <person name="Vollmers J."/>
            <person name="Rivas-Marin E."/>
            <person name="Kohn T."/>
            <person name="Peeters S.H."/>
            <person name="Heuer A."/>
            <person name="Rast P."/>
            <person name="Oberbeckmann S."/>
            <person name="Bunk B."/>
            <person name="Jeske O."/>
            <person name="Meyerdierks A."/>
            <person name="Storesund J.E."/>
            <person name="Kallscheuer N."/>
            <person name="Luecker S."/>
            <person name="Lage O.M."/>
            <person name="Pohl T."/>
            <person name="Merkel B.J."/>
            <person name="Hornburger P."/>
            <person name="Mueller R.-W."/>
            <person name="Bruemmer F."/>
            <person name="Labrenz M."/>
            <person name="Spormann A.M."/>
            <person name="Op Den Camp H."/>
            <person name="Overmann J."/>
            <person name="Amann R."/>
            <person name="Jetten M.S.M."/>
            <person name="Mascher T."/>
            <person name="Medema M.H."/>
            <person name="Devos D.P."/>
            <person name="Kaster A.-K."/>
            <person name="Ovreas L."/>
            <person name="Rohde M."/>
            <person name="Galperin M.Y."/>
            <person name="Jogler C."/>
        </authorList>
    </citation>
    <scope>NUCLEOTIDE SEQUENCE [LARGE SCALE GENOMIC DNA]</scope>
    <source>
        <strain evidence="3 4">Pla52n</strain>
    </source>
</reference>
<keyword evidence="2" id="KW-0732">Signal</keyword>